<dbReference type="AlphaFoldDB" id="A0A498HNY2"/>
<evidence type="ECO:0000313" key="2">
    <source>
        <dbReference type="Proteomes" id="UP000290289"/>
    </source>
</evidence>
<reference evidence="1 2" key="1">
    <citation type="submission" date="2018-10" db="EMBL/GenBank/DDBJ databases">
        <title>A high-quality apple genome assembly.</title>
        <authorList>
            <person name="Hu J."/>
        </authorList>
    </citation>
    <scope>NUCLEOTIDE SEQUENCE [LARGE SCALE GENOMIC DNA]</scope>
    <source>
        <strain evidence="2">cv. HFTH1</strain>
        <tissue evidence="1">Young leaf</tissue>
    </source>
</reference>
<dbReference type="Proteomes" id="UP000290289">
    <property type="component" value="Chromosome 15"/>
</dbReference>
<evidence type="ECO:0000313" key="1">
    <source>
        <dbReference type="EMBL" id="RXH72440.1"/>
    </source>
</evidence>
<dbReference type="EMBL" id="RDQH01000341">
    <property type="protein sequence ID" value="RXH72440.1"/>
    <property type="molecule type" value="Genomic_DNA"/>
</dbReference>
<organism evidence="1 2">
    <name type="scientific">Malus domestica</name>
    <name type="common">Apple</name>
    <name type="synonym">Pyrus malus</name>
    <dbReference type="NCBI Taxonomy" id="3750"/>
    <lineage>
        <taxon>Eukaryota</taxon>
        <taxon>Viridiplantae</taxon>
        <taxon>Streptophyta</taxon>
        <taxon>Embryophyta</taxon>
        <taxon>Tracheophyta</taxon>
        <taxon>Spermatophyta</taxon>
        <taxon>Magnoliopsida</taxon>
        <taxon>eudicotyledons</taxon>
        <taxon>Gunneridae</taxon>
        <taxon>Pentapetalae</taxon>
        <taxon>rosids</taxon>
        <taxon>fabids</taxon>
        <taxon>Rosales</taxon>
        <taxon>Rosaceae</taxon>
        <taxon>Amygdaloideae</taxon>
        <taxon>Maleae</taxon>
        <taxon>Malus</taxon>
    </lineage>
</organism>
<name>A0A498HNY2_MALDO</name>
<gene>
    <name evidence="1" type="ORF">DVH24_012124</name>
</gene>
<sequence length="66" mass="7355">MRFVYLIGLENRPFNKIAVMPLSKRKTIAFAPTMFSAKSTFFPSFVAPPLLRQCVAGTTKISTTDV</sequence>
<accession>A0A498HNY2</accession>
<proteinExistence type="predicted"/>
<keyword evidence="2" id="KW-1185">Reference proteome</keyword>
<protein>
    <submittedName>
        <fullName evidence="1">Uncharacterized protein</fullName>
    </submittedName>
</protein>
<comment type="caution">
    <text evidence="1">The sequence shown here is derived from an EMBL/GenBank/DDBJ whole genome shotgun (WGS) entry which is preliminary data.</text>
</comment>